<sequence>MLAETQEETLLDEIEDPQEHEKECTKELFKRVWKVNEHVVTRLRERTERALEYLGAGRVPPGKKAQLPEGTRCVNAFWGLEARHIPLAQGEEYWPQGCLTLSEGYVKSGWEQPSEEESHGTTIRCQGRSGHWRVFASRPFEAHELVEATSSSPTSG</sequence>
<dbReference type="Proteomes" id="UP001178507">
    <property type="component" value="Unassembled WGS sequence"/>
</dbReference>
<reference evidence="1" key="1">
    <citation type="submission" date="2023-08" db="EMBL/GenBank/DDBJ databases">
        <authorList>
            <person name="Chen Y."/>
            <person name="Shah S."/>
            <person name="Dougan E. K."/>
            <person name="Thang M."/>
            <person name="Chan C."/>
        </authorList>
    </citation>
    <scope>NUCLEOTIDE SEQUENCE</scope>
</reference>
<dbReference type="AlphaFoldDB" id="A0AA36N323"/>
<keyword evidence="2" id="KW-1185">Reference proteome</keyword>
<evidence type="ECO:0000313" key="1">
    <source>
        <dbReference type="EMBL" id="CAJ1390468.1"/>
    </source>
</evidence>
<accession>A0AA36N323</accession>
<comment type="caution">
    <text evidence="1">The sequence shown here is derived from an EMBL/GenBank/DDBJ whole genome shotgun (WGS) entry which is preliminary data.</text>
</comment>
<organism evidence="1 2">
    <name type="scientific">Effrenium voratum</name>
    <dbReference type="NCBI Taxonomy" id="2562239"/>
    <lineage>
        <taxon>Eukaryota</taxon>
        <taxon>Sar</taxon>
        <taxon>Alveolata</taxon>
        <taxon>Dinophyceae</taxon>
        <taxon>Suessiales</taxon>
        <taxon>Symbiodiniaceae</taxon>
        <taxon>Effrenium</taxon>
    </lineage>
</organism>
<evidence type="ECO:0000313" key="2">
    <source>
        <dbReference type="Proteomes" id="UP001178507"/>
    </source>
</evidence>
<protein>
    <submittedName>
        <fullName evidence="1">Uncharacterized protein</fullName>
    </submittedName>
</protein>
<proteinExistence type="predicted"/>
<gene>
    <name evidence="1" type="ORF">EVOR1521_LOCUS15883</name>
</gene>
<dbReference type="EMBL" id="CAUJNA010002079">
    <property type="protein sequence ID" value="CAJ1390468.1"/>
    <property type="molecule type" value="Genomic_DNA"/>
</dbReference>
<name>A0AA36N323_9DINO</name>